<dbReference type="EMBL" id="LFVZ01000016">
    <property type="protein sequence ID" value="KTW25799.1"/>
    <property type="molecule type" value="Genomic_DNA"/>
</dbReference>
<dbReference type="GO" id="GO:0015937">
    <property type="term" value="P:coenzyme A biosynthetic process"/>
    <property type="evidence" value="ECO:0007669"/>
    <property type="project" value="InterPro"/>
</dbReference>
<dbReference type="PANTHER" id="PTHR10695:SF46">
    <property type="entry name" value="BIFUNCTIONAL COENZYME A SYNTHASE-RELATED"/>
    <property type="match status" value="1"/>
</dbReference>
<dbReference type="GO" id="GO:0005524">
    <property type="term" value="F:ATP binding"/>
    <property type="evidence" value="ECO:0007669"/>
    <property type="project" value="UniProtKB-KW"/>
</dbReference>
<dbReference type="PROSITE" id="PS51219">
    <property type="entry name" value="DPCK"/>
    <property type="match status" value="1"/>
</dbReference>
<gene>
    <name evidence="4" type="ORF">T552_03412</name>
</gene>
<organism evidence="4 5">
    <name type="scientific">Pneumocystis carinii (strain B80)</name>
    <name type="common">Rat pneumocystis pneumonia agent</name>
    <name type="synonym">Pneumocystis carinii f. sp. carinii</name>
    <dbReference type="NCBI Taxonomy" id="1408658"/>
    <lineage>
        <taxon>Eukaryota</taxon>
        <taxon>Fungi</taxon>
        <taxon>Dikarya</taxon>
        <taxon>Ascomycota</taxon>
        <taxon>Taphrinomycotina</taxon>
        <taxon>Pneumocystomycetes</taxon>
        <taxon>Pneumocystaceae</taxon>
        <taxon>Pneumocystis</taxon>
    </lineage>
</organism>
<dbReference type="VEuPathDB" id="FungiDB:T552_03412"/>
<feature type="transmembrane region" description="Helical" evidence="3">
    <location>
        <begin position="204"/>
        <end position="222"/>
    </location>
</feature>
<comment type="caution">
    <text evidence="4">The sequence shown here is derived from an EMBL/GenBank/DDBJ whole genome shotgun (WGS) entry which is preliminary data.</text>
</comment>
<keyword evidence="4" id="KW-0418">Kinase</keyword>
<evidence type="ECO:0000313" key="5">
    <source>
        <dbReference type="Proteomes" id="UP000054454"/>
    </source>
</evidence>
<dbReference type="Pfam" id="PF01121">
    <property type="entry name" value="CoaE"/>
    <property type="match status" value="1"/>
</dbReference>
<keyword evidence="1" id="KW-0547">Nucleotide-binding</keyword>
<keyword evidence="4" id="KW-0808">Transferase</keyword>
<dbReference type="PANTHER" id="PTHR10695">
    <property type="entry name" value="DEPHOSPHO-COA KINASE-RELATED"/>
    <property type="match status" value="1"/>
</dbReference>
<protein>
    <submittedName>
        <fullName evidence="4">Dephospho-CoA kinase</fullName>
    </submittedName>
</protein>
<dbReference type="NCBIfam" id="TIGR00152">
    <property type="entry name" value="dephospho-CoA kinase"/>
    <property type="match status" value="1"/>
</dbReference>
<keyword evidence="3" id="KW-1133">Transmembrane helix</keyword>
<accession>A0A0W4ZBQ7</accession>
<dbReference type="OrthoDB" id="247245at2759"/>
<dbReference type="InterPro" id="IPR001977">
    <property type="entry name" value="Depp_CoAkinase"/>
</dbReference>
<dbReference type="Gene3D" id="3.40.50.300">
    <property type="entry name" value="P-loop containing nucleotide triphosphate hydrolases"/>
    <property type="match status" value="1"/>
</dbReference>
<dbReference type="GeneID" id="28938121"/>
<proteinExistence type="inferred from homology"/>
<dbReference type="Proteomes" id="UP000054454">
    <property type="component" value="Unassembled WGS sequence"/>
</dbReference>
<evidence type="ECO:0000256" key="3">
    <source>
        <dbReference type="SAM" id="Phobius"/>
    </source>
</evidence>
<name>A0A0W4ZBQ7_PNEC8</name>
<dbReference type="AlphaFoldDB" id="A0A0W4ZBQ7"/>
<keyword evidence="3" id="KW-0812">Transmembrane</keyword>
<dbReference type="RefSeq" id="XP_018224408.1">
    <property type="nucleotide sequence ID" value="XM_018371918.1"/>
</dbReference>
<dbReference type="HAMAP" id="MF_00376">
    <property type="entry name" value="Dephospho_CoA_kinase"/>
    <property type="match status" value="1"/>
</dbReference>
<evidence type="ECO:0000256" key="2">
    <source>
        <dbReference type="ARBA" id="ARBA00022840"/>
    </source>
</evidence>
<dbReference type="CDD" id="cd02022">
    <property type="entry name" value="DPCK"/>
    <property type="match status" value="1"/>
</dbReference>
<evidence type="ECO:0000313" key="4">
    <source>
        <dbReference type="EMBL" id="KTW25799.1"/>
    </source>
</evidence>
<reference evidence="5" key="1">
    <citation type="journal article" date="2016" name="Nat. Commun.">
        <title>Genome analysis of three Pneumocystis species reveals adaptation mechanisms to life exclusively in mammalian hosts.</title>
        <authorList>
            <person name="Ma L."/>
            <person name="Chen Z."/>
            <person name="Huang D.W."/>
            <person name="Kutty G."/>
            <person name="Ishihara M."/>
            <person name="Wang H."/>
            <person name="Abouelleil A."/>
            <person name="Bishop L."/>
            <person name="Davey E."/>
            <person name="Deng R."/>
            <person name="Deng X."/>
            <person name="Fan L."/>
            <person name="Fantoni G."/>
            <person name="Fitzgerald M."/>
            <person name="Gogineni E."/>
            <person name="Goldberg J.M."/>
            <person name="Handley G."/>
            <person name="Hu X."/>
            <person name="Huber C."/>
            <person name="Jiao X."/>
            <person name="Jones K."/>
            <person name="Levin J.Z."/>
            <person name="Liu Y."/>
            <person name="Macdonald P."/>
            <person name="Melnikov A."/>
            <person name="Raley C."/>
            <person name="Sassi M."/>
            <person name="Sherman B.T."/>
            <person name="Song X."/>
            <person name="Sykes S."/>
            <person name="Tran B."/>
            <person name="Walsh L."/>
            <person name="Xia Y."/>
            <person name="Yang J."/>
            <person name="Young S."/>
            <person name="Zeng Q."/>
            <person name="Zheng X."/>
            <person name="Stephens R."/>
            <person name="Nusbaum C."/>
            <person name="Birren B.W."/>
            <person name="Azadi P."/>
            <person name="Lempicki R.A."/>
            <person name="Cuomo C.A."/>
            <person name="Kovacs J.A."/>
        </authorList>
    </citation>
    <scope>NUCLEOTIDE SEQUENCE [LARGE SCALE GENOMIC DNA]</scope>
    <source>
        <strain evidence="5">B80</strain>
    </source>
</reference>
<keyword evidence="5" id="KW-1185">Reference proteome</keyword>
<evidence type="ECO:0000256" key="1">
    <source>
        <dbReference type="ARBA" id="ARBA00022741"/>
    </source>
</evidence>
<dbReference type="GO" id="GO:0004140">
    <property type="term" value="F:dephospho-CoA kinase activity"/>
    <property type="evidence" value="ECO:0007669"/>
    <property type="project" value="InterPro"/>
</dbReference>
<keyword evidence="2" id="KW-0067">ATP-binding</keyword>
<sequence length="232" mass="26557">MLILGITGSIATGKSTVSTFLQSICLWPLIDTDLVAKETIMIGTSTYKKVVDTFGKDIIMEDGSIDREALGRYIFSNKNGRKTLNKIIHPEVLKRTIHEIIKAWIRGEDVIIVDVPLLFESGFDYFCGKIICVACQENTQIERLRTRNGYAEEDSMKRIESQMPLCDKIELADIVIWNDGNKKELEEKIKGLIKNIKPSRARCLIERVIPVFAIISIIYIIIKRWLRKKKIK</sequence>
<keyword evidence="3" id="KW-0472">Membrane</keyword>
<dbReference type="InterPro" id="IPR027417">
    <property type="entry name" value="P-loop_NTPase"/>
</dbReference>
<dbReference type="SUPFAM" id="SSF52540">
    <property type="entry name" value="P-loop containing nucleoside triphosphate hydrolases"/>
    <property type="match status" value="1"/>
</dbReference>